<evidence type="ECO:0000256" key="1">
    <source>
        <dbReference type="SAM" id="Coils"/>
    </source>
</evidence>
<dbReference type="InterPro" id="IPR022205">
    <property type="entry name" value="DUF3732"/>
</dbReference>
<reference evidence="2" key="1">
    <citation type="submission" date="2018-11" db="EMBL/GenBank/DDBJ databases">
        <authorList>
            <person name="Ashton P.M."/>
            <person name="Dallman T."/>
            <person name="Nair S."/>
            <person name="De Pinna E."/>
            <person name="Peters T."/>
            <person name="Grant K."/>
        </authorList>
    </citation>
    <scope>NUCLEOTIDE SEQUENCE [LARGE SCALE GENOMIC DNA]</scope>
    <source>
        <strain evidence="2">627327</strain>
    </source>
</reference>
<comment type="caution">
    <text evidence="2">The sequence shown here is derived from an EMBL/GenBank/DDBJ whole genome shotgun (WGS) entry which is preliminary data.</text>
</comment>
<protein>
    <submittedName>
        <fullName evidence="2">DUF3732 domain-containing protein</fullName>
    </submittedName>
</protein>
<dbReference type="AlphaFoldDB" id="A0A657I003"/>
<dbReference type="InterPro" id="IPR027417">
    <property type="entry name" value="P-loop_NTPase"/>
</dbReference>
<organism evidence="2">
    <name type="scientific">Salmonella enterica subsp. enterica serovar Crewe</name>
    <dbReference type="NCBI Taxonomy" id="2572727"/>
    <lineage>
        <taxon>Bacteria</taxon>
        <taxon>Pseudomonadati</taxon>
        <taxon>Pseudomonadota</taxon>
        <taxon>Gammaproteobacteria</taxon>
        <taxon>Enterobacterales</taxon>
        <taxon>Enterobacteriaceae</taxon>
        <taxon>Salmonella</taxon>
    </lineage>
</organism>
<dbReference type="Proteomes" id="UP000839528">
    <property type="component" value="Unassembled WGS sequence"/>
</dbReference>
<dbReference type="Gene3D" id="3.40.50.300">
    <property type="entry name" value="P-loop containing nucleotide triphosphate hydrolases"/>
    <property type="match status" value="1"/>
</dbReference>
<gene>
    <name evidence="2" type="ORF">EER74_11915</name>
</gene>
<evidence type="ECO:0000313" key="2">
    <source>
        <dbReference type="EMBL" id="MMC65652.1"/>
    </source>
</evidence>
<feature type="coiled-coil region" evidence="1">
    <location>
        <begin position="363"/>
        <end position="410"/>
    </location>
</feature>
<dbReference type="Pfam" id="PF12532">
    <property type="entry name" value="DUF3732"/>
    <property type="match status" value="1"/>
</dbReference>
<dbReference type="SUPFAM" id="SSF52540">
    <property type="entry name" value="P-loop containing nucleoside triphosphate hydrolases"/>
    <property type="match status" value="1"/>
</dbReference>
<sequence>MKFTIDKLILWPANPNNALCELSFKSDKISIIHGISGTGKSSIISIIDYCLGASKCAIPVGLIRESVMWFGLKINIRGQEFLLARKTPGDKSVSTEYHFSPYFEDIPLTITTTHSDASFKNEFNQRVNLSDLLLTDEKDKVGFDGRASYRDMAAFNFLPQHIVANPYTLFFKADSYQNRERLKRVMPFALGIIDREYMINEKERLDIQKRLDTLIKEQDVNKKALASWDIDVDHLWKSCIELGLLNSSEIPTSDKKIESLNYINKAYLEGNIEKLLGKPNYEFTNERIRTLTIQGENIQREIDTLRVKIRNLEQLSFRGKDFTQAIKKEKEHVVGFTWLKENLYPEGECIACGSKTNALSSIVDNLERKISKLNSVSDILSDNPIADKEIHKLKKELRDQQDILYKIRKEKFHFEKIDKSTNDSLNKVYVLIGRIQETLSSLRKVKNTDDTSEKIKTLEHQLNELNKYFRISNKEQKEYLVYNRINSLIEKYADKFGLERRGSINLDKKELTLSFKRSEYGKNEFLWEVGSGANWMGYHISTFLALHEYLSGKDQNHLPPFSFLVIDQPSQVYFPSADSGDNILDKIGTDQDLKITRQNDIISTRRIFEMLSNAIEENNYSFQIIVLEHAGESIWGQVKNTYEVANWKDEGDGLIPKEWLQQ</sequence>
<keyword evidence="1" id="KW-0175">Coiled coil</keyword>
<dbReference type="EMBL" id="RVOT01000010">
    <property type="protein sequence ID" value="MMC65652.1"/>
    <property type="molecule type" value="Genomic_DNA"/>
</dbReference>
<name>A0A657I003_SALET</name>
<accession>A0A657I003</accession>
<proteinExistence type="predicted"/>